<evidence type="ECO:0000256" key="1">
    <source>
        <dbReference type="SAM" id="MobiDB-lite"/>
    </source>
</evidence>
<proteinExistence type="predicted"/>
<organism evidence="3 4">
    <name type="scientific">Aphanomyces stellatus</name>
    <dbReference type="NCBI Taxonomy" id="120398"/>
    <lineage>
        <taxon>Eukaryota</taxon>
        <taxon>Sar</taxon>
        <taxon>Stramenopiles</taxon>
        <taxon>Oomycota</taxon>
        <taxon>Saprolegniomycetes</taxon>
        <taxon>Saprolegniales</taxon>
        <taxon>Verrucalvaceae</taxon>
        <taxon>Aphanomyces</taxon>
    </lineage>
</organism>
<dbReference type="Proteomes" id="UP000332933">
    <property type="component" value="Unassembled WGS sequence"/>
</dbReference>
<evidence type="ECO:0000313" key="2">
    <source>
        <dbReference type="EMBL" id="KAF0698844.1"/>
    </source>
</evidence>
<reference evidence="2" key="2">
    <citation type="submission" date="2019-06" db="EMBL/GenBank/DDBJ databases">
        <title>Genomics analysis of Aphanomyces spp. identifies a new class of oomycete effector associated with host adaptation.</title>
        <authorList>
            <person name="Gaulin E."/>
        </authorList>
    </citation>
    <scope>NUCLEOTIDE SEQUENCE</scope>
    <source>
        <strain evidence="2">CBS 578.67</strain>
    </source>
</reference>
<dbReference type="AlphaFoldDB" id="A0A485KR64"/>
<reference evidence="3 4" key="1">
    <citation type="submission" date="2019-03" db="EMBL/GenBank/DDBJ databases">
        <authorList>
            <person name="Gaulin E."/>
            <person name="Dumas B."/>
        </authorList>
    </citation>
    <scope>NUCLEOTIDE SEQUENCE [LARGE SCALE GENOMIC DNA]</scope>
    <source>
        <strain evidence="3">CBS 568.67</strain>
    </source>
</reference>
<name>A0A485KR64_9STRA</name>
<feature type="compositionally biased region" description="Polar residues" evidence="1">
    <location>
        <begin position="1"/>
        <end position="19"/>
    </location>
</feature>
<evidence type="ECO:0000313" key="3">
    <source>
        <dbReference type="EMBL" id="VFT87424.1"/>
    </source>
</evidence>
<accession>A0A485KR64</accession>
<keyword evidence="4" id="KW-1185">Reference proteome</keyword>
<dbReference type="EMBL" id="VJMH01005216">
    <property type="protein sequence ID" value="KAF0698844.1"/>
    <property type="molecule type" value="Genomic_DNA"/>
</dbReference>
<protein>
    <submittedName>
        <fullName evidence="3">Aste57867_10551 protein</fullName>
    </submittedName>
</protein>
<feature type="region of interest" description="Disordered" evidence="1">
    <location>
        <begin position="1"/>
        <end position="21"/>
    </location>
</feature>
<dbReference type="EMBL" id="CAADRA010005237">
    <property type="protein sequence ID" value="VFT87424.1"/>
    <property type="molecule type" value="Genomic_DNA"/>
</dbReference>
<sequence length="386" mass="41672">MDNTKPQTSTKPQANQPDLSATFVEDVDWMAAKDASKLFVTKPGADTPQAHTMELSILDLDVLPMETDLLFDPAVEASPIEALDPAIKPFDHTTVVNPIQSALPNGKSSKSHESKPVFVIETTTNPSTTATGHVDLPVLDLECDAPPPPLPTTKSPVVDIDSKPLVVHATVEPTPPTDQTPPIVEVPQPARARNHFVSTGGAFGNHMMSMPMRWFESSSRPAQAETTPLLVAAPAPVHTAPSNPRQKNTFVSTGGAFGSHMMSLPLRWFESSDPVEAPAEPENHVAIQVESATQPPPTSMDPLRRREKNTFVHLGGAFGSAFMSMPMRWFTSEDDAAPQVQAVHATESWAEMTPPTAPTPVEKNTFVHIGGAFGNRNIMSLPLRWS</sequence>
<evidence type="ECO:0000313" key="4">
    <source>
        <dbReference type="Proteomes" id="UP000332933"/>
    </source>
</evidence>
<gene>
    <name evidence="3" type="primary">Aste57867_10551</name>
    <name evidence="2" type="ORF">As57867_010511</name>
    <name evidence="3" type="ORF">ASTE57867_10551</name>
</gene>